<name>A0ABT6CR58_9SPHN</name>
<feature type="active site" evidence="4">
    <location>
        <position position="14"/>
    </location>
</feature>
<reference evidence="6 7" key="1">
    <citation type="submission" date="2023-03" db="EMBL/GenBank/DDBJ databases">
        <title>Novosphingobium cyanobacteriorum sp. nov., isolated from a eutrophic reservoir during the Microcystis bloom period.</title>
        <authorList>
            <person name="Kang M."/>
            <person name="Le V."/>
            <person name="Ko S.-R."/>
            <person name="Lee S.-A."/>
            <person name="Ahn C.-Y."/>
        </authorList>
    </citation>
    <scope>NUCLEOTIDE SEQUENCE [LARGE SCALE GENOMIC DNA]</scope>
    <source>
        <strain evidence="6 7">HBC54</strain>
    </source>
</reference>
<dbReference type="CDD" id="cd16433">
    <property type="entry name" value="CheB"/>
    <property type="match status" value="1"/>
</dbReference>
<dbReference type="InterPro" id="IPR035909">
    <property type="entry name" value="CheB_C"/>
</dbReference>
<dbReference type="Pfam" id="PF01339">
    <property type="entry name" value="CheB_methylest"/>
    <property type="match status" value="1"/>
</dbReference>
<comment type="catalytic activity">
    <reaction evidence="3">
        <text>[protein]-L-glutamate 5-O-methyl ester + H2O = L-glutamyl-[protein] + methanol + H(+)</text>
        <dbReference type="Rhea" id="RHEA:23236"/>
        <dbReference type="Rhea" id="RHEA-COMP:10208"/>
        <dbReference type="Rhea" id="RHEA-COMP:10311"/>
        <dbReference type="ChEBI" id="CHEBI:15377"/>
        <dbReference type="ChEBI" id="CHEBI:15378"/>
        <dbReference type="ChEBI" id="CHEBI:17790"/>
        <dbReference type="ChEBI" id="CHEBI:29973"/>
        <dbReference type="ChEBI" id="CHEBI:82795"/>
        <dbReference type="EC" id="3.1.1.61"/>
    </reaction>
</comment>
<evidence type="ECO:0000313" key="7">
    <source>
        <dbReference type="Proteomes" id="UP001222770"/>
    </source>
</evidence>
<feature type="active site" evidence="4">
    <location>
        <position position="41"/>
    </location>
</feature>
<keyword evidence="4" id="KW-0145">Chemotaxis</keyword>
<evidence type="ECO:0000313" key="6">
    <source>
        <dbReference type="EMBL" id="MDF8335760.1"/>
    </source>
</evidence>
<evidence type="ECO:0000259" key="5">
    <source>
        <dbReference type="PROSITE" id="PS50122"/>
    </source>
</evidence>
<feature type="active site" evidence="4">
    <location>
        <position position="134"/>
    </location>
</feature>
<organism evidence="6 7">
    <name type="scientific">Novosphingobium cyanobacteriorum</name>
    <dbReference type="NCBI Taxonomy" id="3024215"/>
    <lineage>
        <taxon>Bacteria</taxon>
        <taxon>Pseudomonadati</taxon>
        <taxon>Pseudomonadota</taxon>
        <taxon>Alphaproteobacteria</taxon>
        <taxon>Sphingomonadales</taxon>
        <taxon>Sphingomonadaceae</taxon>
        <taxon>Novosphingobium</taxon>
    </lineage>
</organism>
<evidence type="ECO:0000256" key="3">
    <source>
        <dbReference type="ARBA" id="ARBA00048267"/>
    </source>
</evidence>
<dbReference type="EMBL" id="JAROCY010000040">
    <property type="protein sequence ID" value="MDF8335760.1"/>
    <property type="molecule type" value="Genomic_DNA"/>
</dbReference>
<dbReference type="PROSITE" id="PS50122">
    <property type="entry name" value="CHEB"/>
    <property type="match status" value="1"/>
</dbReference>
<dbReference type="Proteomes" id="UP001222770">
    <property type="component" value="Unassembled WGS sequence"/>
</dbReference>
<dbReference type="Gene3D" id="3.40.50.180">
    <property type="entry name" value="Methylesterase CheB, C-terminal domain"/>
    <property type="match status" value="1"/>
</dbReference>
<protein>
    <recommendedName>
        <fullName evidence="2">protein-glutamate methylesterase</fullName>
        <ecNumber evidence="2">3.1.1.61</ecNumber>
    </recommendedName>
</protein>
<comment type="caution">
    <text evidence="6">The sequence shown here is derived from an EMBL/GenBank/DDBJ whole genome shotgun (WGS) entry which is preliminary data.</text>
</comment>
<accession>A0ABT6CR58</accession>
<proteinExistence type="predicted"/>
<evidence type="ECO:0000256" key="4">
    <source>
        <dbReference type="PROSITE-ProRule" id="PRU00050"/>
    </source>
</evidence>
<gene>
    <name evidence="6" type="ORF">POM99_21370</name>
</gene>
<dbReference type="InterPro" id="IPR000673">
    <property type="entry name" value="Sig_transdc_resp-reg_Me-estase"/>
</dbReference>
<dbReference type="RefSeq" id="WP_277280746.1">
    <property type="nucleotide sequence ID" value="NZ_JAROCY010000040.1"/>
</dbReference>
<dbReference type="PANTHER" id="PTHR42872">
    <property type="entry name" value="PROTEIN-GLUTAMATE METHYLESTERASE/PROTEIN-GLUTAMINE GLUTAMINASE"/>
    <property type="match status" value="1"/>
</dbReference>
<evidence type="ECO:0000256" key="1">
    <source>
        <dbReference type="ARBA" id="ARBA00022801"/>
    </source>
</evidence>
<feature type="domain" description="CheB-type methylesterase" evidence="5">
    <location>
        <begin position="9"/>
        <end position="191"/>
    </location>
</feature>
<dbReference type="SUPFAM" id="SSF52738">
    <property type="entry name" value="Methylesterase CheB, C-terminal domain"/>
    <property type="match status" value="1"/>
</dbReference>
<keyword evidence="7" id="KW-1185">Reference proteome</keyword>
<dbReference type="PANTHER" id="PTHR42872:SF6">
    <property type="entry name" value="PROTEIN-GLUTAMATE METHYLESTERASE_PROTEIN-GLUTAMINE GLUTAMINASE"/>
    <property type="match status" value="1"/>
</dbReference>
<sequence>MNDGGITAVAIGASAGAVQALLHILPPLPASLPVPVLIVVHVPADRGNALVSLFEARCDIVVKEAEDKEPAAPGTVYFAPSDYHLLVERDGTLALSADEPVNYSRPAIDVLLESAADAFGGGLVGIVLTGANHDGAEGLRAVAAAGGIAIVQDPASAMSGAMPAAALARCPDARVETLDGITAFLVNLVPA</sequence>
<keyword evidence="1 4" id="KW-0378">Hydrolase</keyword>
<evidence type="ECO:0000256" key="2">
    <source>
        <dbReference type="ARBA" id="ARBA00039140"/>
    </source>
</evidence>
<dbReference type="EC" id="3.1.1.61" evidence="2"/>